<name>X1NKN4_9ZZZZ</name>
<accession>X1NKN4</accession>
<dbReference type="AlphaFoldDB" id="X1NKN4"/>
<proteinExistence type="predicted"/>
<comment type="caution">
    <text evidence="1">The sequence shown here is derived from an EMBL/GenBank/DDBJ whole genome shotgun (WGS) entry which is preliminary data.</text>
</comment>
<evidence type="ECO:0000313" key="1">
    <source>
        <dbReference type="EMBL" id="GAI44158.1"/>
    </source>
</evidence>
<gene>
    <name evidence="1" type="ORF">S06H3_45007</name>
</gene>
<protein>
    <submittedName>
        <fullName evidence="1">Uncharacterized protein</fullName>
    </submittedName>
</protein>
<sequence length="87" mass="9780">MSKLSKQSPDDNKKLHPLVGEISWSENLISYRDLPKVQPLVAQIGCTHDLIILRRCKEPLESELEGLNTEALKLAVIIKKNFEEAGV</sequence>
<reference evidence="1" key="1">
    <citation type="journal article" date="2014" name="Front. Microbiol.">
        <title>High frequency of phylogenetically diverse reductive dehalogenase-homologous genes in deep subseafloor sedimentary metagenomes.</title>
        <authorList>
            <person name="Kawai M."/>
            <person name="Futagami T."/>
            <person name="Toyoda A."/>
            <person name="Takaki Y."/>
            <person name="Nishi S."/>
            <person name="Hori S."/>
            <person name="Arai W."/>
            <person name="Tsubouchi T."/>
            <person name="Morono Y."/>
            <person name="Uchiyama I."/>
            <person name="Ito T."/>
            <person name="Fujiyama A."/>
            <person name="Inagaki F."/>
            <person name="Takami H."/>
        </authorList>
    </citation>
    <scope>NUCLEOTIDE SEQUENCE</scope>
    <source>
        <strain evidence="1">Expedition CK06-06</strain>
    </source>
</reference>
<organism evidence="1">
    <name type="scientific">marine sediment metagenome</name>
    <dbReference type="NCBI Taxonomy" id="412755"/>
    <lineage>
        <taxon>unclassified sequences</taxon>
        <taxon>metagenomes</taxon>
        <taxon>ecological metagenomes</taxon>
    </lineage>
</organism>
<dbReference type="EMBL" id="BARV01028052">
    <property type="protein sequence ID" value="GAI44158.1"/>
    <property type="molecule type" value="Genomic_DNA"/>
</dbReference>